<evidence type="ECO:0000313" key="3">
    <source>
        <dbReference type="Proteomes" id="UP000009887"/>
    </source>
</evidence>
<name>K9DDR7_SPHYA</name>
<protein>
    <submittedName>
        <fullName evidence="2">Uncharacterized protein</fullName>
    </submittedName>
</protein>
<reference evidence="2 3" key="1">
    <citation type="submission" date="2012-09" db="EMBL/GenBank/DDBJ databases">
        <title>The Genome Sequence of Sphingobium yanoikuyae ATCC 51230.</title>
        <authorList>
            <consortium name="The Broad Institute Genome Sequencing Platform"/>
            <person name="Earl A."/>
            <person name="Ward D."/>
            <person name="Feldgarden M."/>
            <person name="Gevers D."/>
            <person name="Huys G."/>
            <person name="Walker B."/>
            <person name="Young S.K."/>
            <person name="Zeng Q."/>
            <person name="Gargeya S."/>
            <person name="Fitzgerald M."/>
            <person name="Haas B."/>
            <person name="Abouelleil A."/>
            <person name="Alvarado L."/>
            <person name="Arachchi H.M."/>
            <person name="Berlin A.M."/>
            <person name="Chapman S.B."/>
            <person name="Goldberg J."/>
            <person name="Griggs A."/>
            <person name="Gujja S."/>
            <person name="Hansen M."/>
            <person name="Howarth C."/>
            <person name="Imamovic A."/>
            <person name="Larimer J."/>
            <person name="McCowen C."/>
            <person name="Montmayeur A."/>
            <person name="Murphy C."/>
            <person name="Neiman D."/>
            <person name="Pearson M."/>
            <person name="Priest M."/>
            <person name="Roberts A."/>
            <person name="Saif S."/>
            <person name="Shea T."/>
            <person name="Sisk P."/>
            <person name="Sykes S."/>
            <person name="Wortman J."/>
            <person name="Nusbaum C."/>
            <person name="Birren B."/>
        </authorList>
    </citation>
    <scope>NUCLEOTIDE SEQUENCE [LARGE SCALE GENOMIC DNA]</scope>
    <source>
        <strain evidence="2 3">ATCC 51230</strain>
    </source>
</reference>
<keyword evidence="3" id="KW-1185">Reference proteome</keyword>
<keyword evidence="1" id="KW-0175">Coiled coil</keyword>
<comment type="caution">
    <text evidence="2">The sequence shown here is derived from an EMBL/GenBank/DDBJ whole genome shotgun (WGS) entry which is preliminary data.</text>
</comment>
<sequence>MHFELPVAGRATMASCVENGDGVIWSLRADDPDKNVAGRIWSSEISLGRASQSGSVTLGLRLLVNSSERQLVIEPAVPGPVLQIADVCGLVDGPVPIRTAAHHVSEIDHVEMLFDWLNSPKRKLPIIVATGDEREGDPSRPMLDVDSLGKALCGLAHVVSLPAALSFHLSDTLGKELTVFHGGVRVYQPGFDLDTDPRGHRLILGYHVRRSPAETAAELQRSVARDSLRRSRLGHEIVSFAAVRSAAVQKQKVAQAATGVNDGERVITLEAQVAALNSQIDDLQGQVDQALQLSEEESDRADIAETQLYSSAARIAILEASLSEVGKEVAEAPIPSKWEEFVDWCDVTFTGRLTLASAARHGAKKSEFQDIDVAGRAIRWLAYDARTRFLEGGGELSNIPVFDGITNAPCGADEYTFDFQGRRISANWHLKNGGNTRQPERCLRIYYAFDDRTGQIIVSDMPSHRRTGAS</sequence>
<gene>
    <name evidence="2" type="ORF">HMPREF9718_01037</name>
</gene>
<accession>K9DDR7</accession>
<dbReference type="AlphaFoldDB" id="K9DDR7"/>
<dbReference type="EMBL" id="AGZU01000007">
    <property type="protein sequence ID" value="EKU75685.1"/>
    <property type="molecule type" value="Genomic_DNA"/>
</dbReference>
<dbReference type="HOGENOM" id="CLU_494979_0_0_5"/>
<dbReference type="Proteomes" id="UP000009887">
    <property type="component" value="Unassembled WGS sequence"/>
</dbReference>
<evidence type="ECO:0000313" key="2">
    <source>
        <dbReference type="EMBL" id="EKU75685.1"/>
    </source>
</evidence>
<evidence type="ECO:0000256" key="1">
    <source>
        <dbReference type="SAM" id="Coils"/>
    </source>
</evidence>
<organism evidence="2 3">
    <name type="scientific">Sphingobium yanoikuyae ATCC 51230</name>
    <dbReference type="NCBI Taxonomy" id="883163"/>
    <lineage>
        <taxon>Bacteria</taxon>
        <taxon>Pseudomonadati</taxon>
        <taxon>Pseudomonadota</taxon>
        <taxon>Alphaproteobacteria</taxon>
        <taxon>Sphingomonadales</taxon>
        <taxon>Sphingomonadaceae</taxon>
        <taxon>Sphingobium</taxon>
    </lineage>
</organism>
<proteinExistence type="predicted"/>
<feature type="coiled-coil region" evidence="1">
    <location>
        <begin position="266"/>
        <end position="300"/>
    </location>
</feature>
<dbReference type="PATRIC" id="fig|883163.3.peg.1060"/>